<dbReference type="AlphaFoldDB" id="A0AAD8CPX2"/>
<reference evidence="1" key="1">
    <citation type="submission" date="2022-02" db="EMBL/GenBank/DDBJ databases">
        <title>Atlantic sturgeon de novo genome assembly.</title>
        <authorList>
            <person name="Stock M."/>
            <person name="Klopp C."/>
            <person name="Guiguen Y."/>
            <person name="Cabau C."/>
            <person name="Parinello H."/>
            <person name="Santidrian Yebra-Pimentel E."/>
            <person name="Kuhl H."/>
            <person name="Dirks R.P."/>
            <person name="Guessner J."/>
            <person name="Wuertz S."/>
            <person name="Du K."/>
            <person name="Schartl M."/>
        </authorList>
    </citation>
    <scope>NUCLEOTIDE SEQUENCE</scope>
    <source>
        <strain evidence="1">STURGEONOMICS-FGT-2020</strain>
        <tissue evidence="1">Whole blood</tissue>
    </source>
</reference>
<dbReference type="Proteomes" id="UP001230051">
    <property type="component" value="Unassembled WGS sequence"/>
</dbReference>
<evidence type="ECO:0000313" key="1">
    <source>
        <dbReference type="EMBL" id="KAK1155453.1"/>
    </source>
</evidence>
<protein>
    <submittedName>
        <fullName evidence="1">Uncharacterized protein</fullName>
    </submittedName>
</protein>
<feature type="non-terminal residue" evidence="1">
    <location>
        <position position="111"/>
    </location>
</feature>
<evidence type="ECO:0000313" key="2">
    <source>
        <dbReference type="Proteomes" id="UP001230051"/>
    </source>
</evidence>
<sequence>FLSESPLTDWLPTSFRVISITNTHVSRFVSTRDELNNVLECHTRATLTSFTKKEKGMQRLVWQMEDFSDNVPLAVKNRVIHCCQYGKAHKRDSSGPGVRITELDYTFCDHS</sequence>
<organism evidence="1 2">
    <name type="scientific">Acipenser oxyrinchus oxyrinchus</name>
    <dbReference type="NCBI Taxonomy" id="40147"/>
    <lineage>
        <taxon>Eukaryota</taxon>
        <taxon>Metazoa</taxon>
        <taxon>Chordata</taxon>
        <taxon>Craniata</taxon>
        <taxon>Vertebrata</taxon>
        <taxon>Euteleostomi</taxon>
        <taxon>Actinopterygii</taxon>
        <taxon>Chondrostei</taxon>
        <taxon>Acipenseriformes</taxon>
        <taxon>Acipenseridae</taxon>
        <taxon>Acipenser</taxon>
    </lineage>
</organism>
<gene>
    <name evidence="1" type="ORF">AOXY_G26805</name>
</gene>
<accession>A0AAD8CPX2</accession>
<keyword evidence="2" id="KW-1185">Reference proteome</keyword>
<comment type="caution">
    <text evidence="1">The sequence shown here is derived from an EMBL/GenBank/DDBJ whole genome shotgun (WGS) entry which is preliminary data.</text>
</comment>
<name>A0AAD8CPX2_ACIOX</name>
<proteinExistence type="predicted"/>
<dbReference type="EMBL" id="JAGXEW010000030">
    <property type="protein sequence ID" value="KAK1155453.1"/>
    <property type="molecule type" value="Genomic_DNA"/>
</dbReference>